<feature type="domain" description="GGDEF" evidence="3">
    <location>
        <begin position="81"/>
        <end position="214"/>
    </location>
</feature>
<evidence type="ECO:0000256" key="1">
    <source>
        <dbReference type="SAM" id="Phobius"/>
    </source>
</evidence>
<dbReference type="InterPro" id="IPR052155">
    <property type="entry name" value="Biofilm_reg_signaling"/>
</dbReference>
<dbReference type="Gene3D" id="3.20.20.450">
    <property type="entry name" value="EAL domain"/>
    <property type="match status" value="1"/>
</dbReference>
<dbReference type="Pfam" id="PF00563">
    <property type="entry name" value="EAL"/>
    <property type="match status" value="1"/>
</dbReference>
<dbReference type="RefSeq" id="WP_189991119.1">
    <property type="nucleotide sequence ID" value="NZ_BMZS01000007.1"/>
</dbReference>
<dbReference type="EMBL" id="BMZS01000007">
    <property type="protein sequence ID" value="GHD53803.1"/>
    <property type="molecule type" value="Genomic_DNA"/>
</dbReference>
<dbReference type="CDD" id="cd01949">
    <property type="entry name" value="GGDEF"/>
    <property type="match status" value="1"/>
</dbReference>
<accession>A0A918XTA7</accession>
<dbReference type="SMART" id="SM00052">
    <property type="entry name" value="EAL"/>
    <property type="match status" value="1"/>
</dbReference>
<evidence type="ECO:0000259" key="2">
    <source>
        <dbReference type="PROSITE" id="PS50883"/>
    </source>
</evidence>
<dbReference type="NCBIfam" id="TIGR00254">
    <property type="entry name" value="GGDEF"/>
    <property type="match status" value="1"/>
</dbReference>
<dbReference type="PROSITE" id="PS50887">
    <property type="entry name" value="GGDEF"/>
    <property type="match status" value="1"/>
</dbReference>
<dbReference type="PANTHER" id="PTHR44757">
    <property type="entry name" value="DIGUANYLATE CYCLASE DGCP"/>
    <property type="match status" value="1"/>
</dbReference>
<dbReference type="InterPro" id="IPR035919">
    <property type="entry name" value="EAL_sf"/>
</dbReference>
<keyword evidence="1" id="KW-0472">Membrane</keyword>
<dbReference type="CDD" id="cd01948">
    <property type="entry name" value="EAL"/>
    <property type="match status" value="1"/>
</dbReference>
<comment type="caution">
    <text evidence="4">The sequence shown here is derived from an EMBL/GenBank/DDBJ whole genome shotgun (WGS) entry which is preliminary data.</text>
</comment>
<dbReference type="SUPFAM" id="SSF141868">
    <property type="entry name" value="EAL domain-like"/>
    <property type="match status" value="1"/>
</dbReference>
<dbReference type="AlphaFoldDB" id="A0A918XTA7"/>
<dbReference type="InterPro" id="IPR001633">
    <property type="entry name" value="EAL_dom"/>
</dbReference>
<dbReference type="Gene3D" id="3.30.70.270">
    <property type="match status" value="1"/>
</dbReference>
<name>A0A918XTA7_9PROT</name>
<gene>
    <name evidence="4" type="ORF">GCM10017083_30590</name>
</gene>
<dbReference type="PROSITE" id="PS50883">
    <property type="entry name" value="EAL"/>
    <property type="match status" value="1"/>
</dbReference>
<feature type="transmembrane region" description="Helical" evidence="1">
    <location>
        <begin position="12"/>
        <end position="34"/>
    </location>
</feature>
<dbReference type="PANTHER" id="PTHR44757:SF2">
    <property type="entry name" value="BIOFILM ARCHITECTURE MAINTENANCE PROTEIN MBAA"/>
    <property type="match status" value="1"/>
</dbReference>
<dbReference type="Pfam" id="PF00990">
    <property type="entry name" value="GGDEF"/>
    <property type="match status" value="1"/>
</dbReference>
<feature type="domain" description="EAL" evidence="2">
    <location>
        <begin position="223"/>
        <end position="482"/>
    </location>
</feature>
<keyword evidence="1" id="KW-1133">Transmembrane helix</keyword>
<dbReference type="InterPro" id="IPR029787">
    <property type="entry name" value="Nucleotide_cyclase"/>
</dbReference>
<dbReference type="Proteomes" id="UP000630353">
    <property type="component" value="Unassembled WGS sequence"/>
</dbReference>
<evidence type="ECO:0000259" key="3">
    <source>
        <dbReference type="PROSITE" id="PS50887"/>
    </source>
</evidence>
<reference evidence="4" key="1">
    <citation type="journal article" date="2014" name="Int. J. Syst. Evol. Microbiol.">
        <title>Complete genome sequence of Corynebacterium casei LMG S-19264T (=DSM 44701T), isolated from a smear-ripened cheese.</title>
        <authorList>
            <consortium name="US DOE Joint Genome Institute (JGI-PGF)"/>
            <person name="Walter F."/>
            <person name="Albersmeier A."/>
            <person name="Kalinowski J."/>
            <person name="Ruckert C."/>
        </authorList>
    </citation>
    <scope>NUCLEOTIDE SEQUENCE</scope>
    <source>
        <strain evidence="4">KCTC 42651</strain>
    </source>
</reference>
<proteinExistence type="predicted"/>
<dbReference type="InterPro" id="IPR000160">
    <property type="entry name" value="GGDEF_dom"/>
</dbReference>
<dbReference type="SUPFAM" id="SSF55073">
    <property type="entry name" value="Nucleotide cyclase"/>
    <property type="match status" value="1"/>
</dbReference>
<protein>
    <recommendedName>
        <fullName evidence="6">Diguanylate cyclase (GGDEF) domain-containing protein</fullName>
    </recommendedName>
</protein>
<dbReference type="FunFam" id="3.20.20.450:FF:000001">
    <property type="entry name" value="Cyclic di-GMP phosphodiesterase yahA"/>
    <property type="match status" value="1"/>
</dbReference>
<dbReference type="SMART" id="SM00267">
    <property type="entry name" value="GGDEF"/>
    <property type="match status" value="1"/>
</dbReference>
<keyword evidence="5" id="KW-1185">Reference proteome</keyword>
<evidence type="ECO:0000313" key="4">
    <source>
        <dbReference type="EMBL" id="GHD53803.1"/>
    </source>
</evidence>
<evidence type="ECO:0000313" key="5">
    <source>
        <dbReference type="Proteomes" id="UP000630353"/>
    </source>
</evidence>
<reference evidence="4" key="2">
    <citation type="submission" date="2020-09" db="EMBL/GenBank/DDBJ databases">
        <authorList>
            <person name="Sun Q."/>
            <person name="Kim S."/>
        </authorList>
    </citation>
    <scope>NUCLEOTIDE SEQUENCE</scope>
    <source>
        <strain evidence="4">KCTC 42651</strain>
    </source>
</reference>
<dbReference type="InterPro" id="IPR043128">
    <property type="entry name" value="Rev_trsase/Diguanyl_cyclase"/>
</dbReference>
<sequence>MADTTFQAVIEAALHAAPWLAAGCVLGLVAARYLRRLPRTLQISAGPTGPGPDPQGAERTGREALYRRLDAALAGERDGDGAPALIVLNLDNFRFINDGFGHAAGDAVLAEASRRIRRTLRHTDTPARIGGDEFLVLLENTAGAAPSLAVAERLRAALSRPYDVAGQRFQLSASVGIALAPRHGRTAEDLTRSATAAMSAIKRRGGDGVELPTMIAMADVSERLRLEADLRLALDRGEFELHYQPKFSLAGGTPELIGSEALLRWNHPERGLIPPAAFISVAEETGLIVPIGDWVLREALAAVKRWNAAADDAGPRPSVAVNLSFKQFDRPDFFEFVRDTLQEAKVDARLLELELTESIVMRNADSTVDVLRRLRALGVRLSIDDFGTGYSSLNLLKRLPVQCLKIDRSFMRDVTVSDEDAAIATAILGLAHTLGLEVVAEGVETEAQLLFLRARNCDAVQGYLLGRPMPETTFRSALDEAARRAGPRGADPGPAIAGGLFPLSVPLPAASD</sequence>
<keyword evidence="1" id="KW-0812">Transmembrane</keyword>
<organism evidence="4 5">
    <name type="scientific">Thalassobaculum fulvum</name>
    <dbReference type="NCBI Taxonomy" id="1633335"/>
    <lineage>
        <taxon>Bacteria</taxon>
        <taxon>Pseudomonadati</taxon>
        <taxon>Pseudomonadota</taxon>
        <taxon>Alphaproteobacteria</taxon>
        <taxon>Rhodospirillales</taxon>
        <taxon>Thalassobaculaceae</taxon>
        <taxon>Thalassobaculum</taxon>
    </lineage>
</organism>
<evidence type="ECO:0008006" key="6">
    <source>
        <dbReference type="Google" id="ProtNLM"/>
    </source>
</evidence>